<dbReference type="HAMAP" id="MF_01576">
    <property type="entry name" value="THF_DHG_CYH"/>
    <property type="match status" value="1"/>
</dbReference>
<keyword evidence="3 12" id="KW-0554">One-carbon metabolism</keyword>
<protein>
    <recommendedName>
        <fullName evidence="12">Bifunctional protein FolD</fullName>
    </recommendedName>
    <domain>
        <recommendedName>
            <fullName evidence="12">Methylenetetrahydrofolate dehydrogenase</fullName>
            <ecNumber evidence="12">1.5.1.5</ecNumber>
        </recommendedName>
    </domain>
    <domain>
        <recommendedName>
            <fullName evidence="12">Methenyltetrahydrofolate cyclohydrolase</fullName>
            <ecNumber evidence="12">3.5.4.9</ecNumber>
        </recommendedName>
    </domain>
</protein>
<accession>A0A842I2U3</accession>
<dbReference type="Pfam" id="PF02882">
    <property type="entry name" value="THF_DHG_CYH_C"/>
    <property type="match status" value="1"/>
</dbReference>
<keyword evidence="8 12" id="KW-0560">Oxidoreductase</keyword>
<dbReference type="Proteomes" id="UP000564378">
    <property type="component" value="Unassembled WGS sequence"/>
</dbReference>
<evidence type="ECO:0000256" key="10">
    <source>
        <dbReference type="ARBA" id="ARBA00023167"/>
    </source>
</evidence>
<feature type="domain" description="Tetrahydrofolate dehydrogenase/cyclohydrolase NAD(P)-binding" evidence="14">
    <location>
        <begin position="136"/>
        <end position="280"/>
    </location>
</feature>
<reference evidence="15 16" key="1">
    <citation type="submission" date="2020-08" db="EMBL/GenBank/DDBJ databases">
        <title>Draft genome sequence of Parasphingopyxis sp. GrpM-11.</title>
        <authorList>
            <person name="Oh J."/>
            <person name="Roh D.-H."/>
        </authorList>
    </citation>
    <scope>NUCLEOTIDE SEQUENCE [LARGE SCALE GENOMIC DNA]</scope>
    <source>
        <strain evidence="15 16">GrpM-11</strain>
    </source>
</reference>
<evidence type="ECO:0000259" key="13">
    <source>
        <dbReference type="Pfam" id="PF00763"/>
    </source>
</evidence>
<dbReference type="Gene3D" id="3.40.50.720">
    <property type="entry name" value="NAD(P)-binding Rossmann-like Domain"/>
    <property type="match status" value="1"/>
</dbReference>
<dbReference type="FunFam" id="3.40.50.10860:FF:000005">
    <property type="entry name" value="C-1-tetrahydrofolate synthase, cytoplasmic, putative"/>
    <property type="match status" value="1"/>
</dbReference>
<comment type="catalytic activity">
    <reaction evidence="12">
        <text>(6R)-5,10-methenyltetrahydrofolate + H2O = (6R)-10-formyltetrahydrofolate + H(+)</text>
        <dbReference type="Rhea" id="RHEA:23700"/>
        <dbReference type="ChEBI" id="CHEBI:15377"/>
        <dbReference type="ChEBI" id="CHEBI:15378"/>
        <dbReference type="ChEBI" id="CHEBI:57455"/>
        <dbReference type="ChEBI" id="CHEBI:195366"/>
        <dbReference type="EC" id="3.5.4.9"/>
    </reaction>
</comment>
<dbReference type="EC" id="1.5.1.5" evidence="12"/>
<dbReference type="InterPro" id="IPR036291">
    <property type="entry name" value="NAD(P)-bd_dom_sf"/>
</dbReference>
<evidence type="ECO:0000256" key="1">
    <source>
        <dbReference type="ARBA" id="ARBA00004777"/>
    </source>
</evidence>
<feature type="binding site" evidence="12">
    <location>
        <position position="228"/>
    </location>
    <ligand>
        <name>NADP(+)</name>
        <dbReference type="ChEBI" id="CHEBI:58349"/>
    </ligand>
</feature>
<dbReference type="InterPro" id="IPR000672">
    <property type="entry name" value="THF_DH/CycHdrlase"/>
</dbReference>
<dbReference type="Gene3D" id="3.40.50.10860">
    <property type="entry name" value="Leucine Dehydrogenase, chain A, domain 1"/>
    <property type="match status" value="1"/>
</dbReference>
<dbReference type="PRINTS" id="PR00085">
    <property type="entry name" value="THFDHDRGNASE"/>
</dbReference>
<keyword evidence="4 12" id="KW-0028">Amino-acid biosynthesis</keyword>
<dbReference type="GO" id="GO:0004477">
    <property type="term" value="F:methenyltetrahydrofolate cyclohydrolase activity"/>
    <property type="evidence" value="ECO:0007669"/>
    <property type="project" value="UniProtKB-UniRule"/>
</dbReference>
<evidence type="ECO:0000313" key="16">
    <source>
        <dbReference type="Proteomes" id="UP000564378"/>
    </source>
</evidence>
<keyword evidence="10 12" id="KW-0486">Methionine biosynthesis</keyword>
<comment type="pathway">
    <text evidence="1 12">One-carbon metabolism; tetrahydrofolate interconversion.</text>
</comment>
<evidence type="ECO:0000313" key="15">
    <source>
        <dbReference type="EMBL" id="MBC2778610.1"/>
    </source>
</evidence>
<dbReference type="GO" id="GO:0035999">
    <property type="term" value="P:tetrahydrofolate interconversion"/>
    <property type="evidence" value="ECO:0007669"/>
    <property type="project" value="UniProtKB-UniRule"/>
</dbReference>
<evidence type="ECO:0000256" key="5">
    <source>
        <dbReference type="ARBA" id="ARBA00022755"/>
    </source>
</evidence>
<comment type="catalytic activity">
    <reaction evidence="12">
        <text>(6R)-5,10-methylene-5,6,7,8-tetrahydrofolate + NADP(+) = (6R)-5,10-methenyltetrahydrofolate + NADPH</text>
        <dbReference type="Rhea" id="RHEA:22812"/>
        <dbReference type="ChEBI" id="CHEBI:15636"/>
        <dbReference type="ChEBI" id="CHEBI:57455"/>
        <dbReference type="ChEBI" id="CHEBI:57783"/>
        <dbReference type="ChEBI" id="CHEBI:58349"/>
        <dbReference type="EC" id="1.5.1.5"/>
    </reaction>
</comment>
<gene>
    <name evidence="12" type="primary">folD</name>
    <name evidence="15" type="ORF">H6P80_13380</name>
</gene>
<keyword evidence="11 12" id="KW-0511">Multifunctional enzyme</keyword>
<evidence type="ECO:0000256" key="3">
    <source>
        <dbReference type="ARBA" id="ARBA00022563"/>
    </source>
</evidence>
<keyword evidence="16" id="KW-1185">Reference proteome</keyword>
<dbReference type="GO" id="GO:0005829">
    <property type="term" value="C:cytosol"/>
    <property type="evidence" value="ECO:0007669"/>
    <property type="project" value="TreeGrafter"/>
</dbReference>
<dbReference type="InterPro" id="IPR046346">
    <property type="entry name" value="Aminoacid_DH-like_N_sf"/>
</dbReference>
<dbReference type="SUPFAM" id="SSF53223">
    <property type="entry name" value="Aminoacid dehydrogenase-like, N-terminal domain"/>
    <property type="match status" value="1"/>
</dbReference>
<keyword evidence="6 12" id="KW-0378">Hydrolase</keyword>
<keyword evidence="5 12" id="KW-0658">Purine biosynthesis</keyword>
<dbReference type="PROSITE" id="PS00767">
    <property type="entry name" value="THF_DHG_CYH_2"/>
    <property type="match status" value="1"/>
</dbReference>
<dbReference type="FunFam" id="3.40.50.720:FF:000006">
    <property type="entry name" value="Bifunctional protein FolD"/>
    <property type="match status" value="1"/>
</dbReference>
<comment type="caution">
    <text evidence="15">The sequence shown here is derived from an EMBL/GenBank/DDBJ whole genome shotgun (WGS) entry which is preliminary data.</text>
</comment>
<dbReference type="EMBL" id="JACJVJ010000002">
    <property type="protein sequence ID" value="MBC2778610.1"/>
    <property type="molecule type" value="Genomic_DNA"/>
</dbReference>
<comment type="subunit">
    <text evidence="2 12">Homodimer.</text>
</comment>
<dbReference type="InterPro" id="IPR020630">
    <property type="entry name" value="THF_DH/CycHdrlase_cat_dom"/>
</dbReference>
<proteinExistence type="inferred from homology"/>
<keyword evidence="9 12" id="KW-0368">Histidine biosynthesis</keyword>
<dbReference type="CDD" id="cd01080">
    <property type="entry name" value="NAD_bind_m-THF_DH_Cyclohyd"/>
    <property type="match status" value="1"/>
</dbReference>
<dbReference type="PANTHER" id="PTHR48099:SF5">
    <property type="entry name" value="C-1-TETRAHYDROFOLATE SYNTHASE, CYTOPLASMIC"/>
    <property type="match status" value="1"/>
</dbReference>
<evidence type="ECO:0000256" key="2">
    <source>
        <dbReference type="ARBA" id="ARBA00011738"/>
    </source>
</evidence>
<evidence type="ECO:0000256" key="8">
    <source>
        <dbReference type="ARBA" id="ARBA00023002"/>
    </source>
</evidence>
<comment type="similarity">
    <text evidence="12">Belongs to the tetrahydrofolate dehydrogenase/cyclohydrolase family.</text>
</comment>
<dbReference type="RefSeq" id="WP_185801854.1">
    <property type="nucleotide sequence ID" value="NZ_JACJVJ010000002.1"/>
</dbReference>
<dbReference type="GO" id="GO:0006164">
    <property type="term" value="P:purine nucleotide biosynthetic process"/>
    <property type="evidence" value="ECO:0007669"/>
    <property type="project" value="UniProtKB-KW"/>
</dbReference>
<dbReference type="InterPro" id="IPR020867">
    <property type="entry name" value="THF_DH/CycHdrlase_CS"/>
</dbReference>
<keyword evidence="7 12" id="KW-0521">NADP</keyword>
<dbReference type="GO" id="GO:0004488">
    <property type="term" value="F:methylenetetrahydrofolate dehydrogenase (NADP+) activity"/>
    <property type="evidence" value="ECO:0007669"/>
    <property type="project" value="UniProtKB-UniRule"/>
</dbReference>
<dbReference type="EC" id="3.5.4.9" evidence="12"/>
<dbReference type="AlphaFoldDB" id="A0A842I2U3"/>
<dbReference type="InterPro" id="IPR020631">
    <property type="entry name" value="THF_DH/CycHdrlase_NAD-bd_dom"/>
</dbReference>
<dbReference type="SUPFAM" id="SSF51735">
    <property type="entry name" value="NAD(P)-binding Rossmann-fold domains"/>
    <property type="match status" value="1"/>
</dbReference>
<evidence type="ECO:0000256" key="9">
    <source>
        <dbReference type="ARBA" id="ARBA00023102"/>
    </source>
</evidence>
<evidence type="ECO:0000256" key="4">
    <source>
        <dbReference type="ARBA" id="ARBA00022605"/>
    </source>
</evidence>
<dbReference type="GO" id="GO:0000105">
    <property type="term" value="P:L-histidine biosynthetic process"/>
    <property type="evidence" value="ECO:0007669"/>
    <property type="project" value="UniProtKB-KW"/>
</dbReference>
<evidence type="ECO:0000259" key="14">
    <source>
        <dbReference type="Pfam" id="PF02882"/>
    </source>
</evidence>
<dbReference type="UniPathway" id="UPA00193"/>
<evidence type="ECO:0000256" key="6">
    <source>
        <dbReference type="ARBA" id="ARBA00022801"/>
    </source>
</evidence>
<name>A0A842I2U3_9SPHN</name>
<feature type="binding site" evidence="12">
    <location>
        <position position="187"/>
    </location>
    <ligand>
        <name>NADP(+)</name>
        <dbReference type="ChEBI" id="CHEBI:58349"/>
    </ligand>
</feature>
<evidence type="ECO:0000256" key="12">
    <source>
        <dbReference type="HAMAP-Rule" id="MF_01576"/>
    </source>
</evidence>
<feature type="domain" description="Tetrahydrofolate dehydrogenase/cyclohydrolase catalytic" evidence="13">
    <location>
        <begin position="6"/>
        <end position="117"/>
    </location>
</feature>
<sequence>MTAQIIDGRALARKVLEDVGKGAAQLARRPGLAVIIAGDDPASHVYVRNKVRRAEELGFLTETIQLPDDIDEGAVLDEVATLNARDEIDGILVQLPLPEHVNTLRVMAAVDPAKDVDGLHALNAGRLTQGSGGLIPCTPSGCMKLIQSIIPDLTGFHAVVIGSSNIVGKPMAALLLEAKATVTQTHIHTRDTRFIARGADILISAVGRPGLVRGDWIKPRAIVIDVGTTRVPKVEGGYRIVGDVDFEEARDVAGAITPVPGGVGPMTIACLMENTLNAALVRQGELVSA</sequence>
<evidence type="ECO:0000256" key="11">
    <source>
        <dbReference type="ARBA" id="ARBA00023268"/>
    </source>
</evidence>
<evidence type="ECO:0000256" key="7">
    <source>
        <dbReference type="ARBA" id="ARBA00022857"/>
    </source>
</evidence>
<dbReference type="Pfam" id="PF00763">
    <property type="entry name" value="THF_DHG_CYH"/>
    <property type="match status" value="1"/>
</dbReference>
<organism evidence="15 16">
    <name type="scientific">Parasphingopyxis marina</name>
    <dbReference type="NCBI Taxonomy" id="2761622"/>
    <lineage>
        <taxon>Bacteria</taxon>
        <taxon>Pseudomonadati</taxon>
        <taxon>Pseudomonadota</taxon>
        <taxon>Alphaproteobacteria</taxon>
        <taxon>Sphingomonadales</taxon>
        <taxon>Sphingomonadaceae</taxon>
        <taxon>Parasphingopyxis</taxon>
    </lineage>
</organism>
<comment type="function">
    <text evidence="12">Catalyzes the oxidation of 5,10-methylenetetrahydrofolate to 5,10-methenyltetrahydrofolate and then the hydrolysis of 5,10-methenyltetrahydrofolate to 10-formyltetrahydrofolate.</text>
</comment>
<feature type="binding site" evidence="12">
    <location>
        <begin position="162"/>
        <end position="164"/>
    </location>
    <ligand>
        <name>NADP(+)</name>
        <dbReference type="ChEBI" id="CHEBI:58349"/>
    </ligand>
</feature>
<dbReference type="PANTHER" id="PTHR48099">
    <property type="entry name" value="C-1-TETRAHYDROFOLATE SYNTHASE, CYTOPLASMIC-RELATED"/>
    <property type="match status" value="1"/>
</dbReference>
<dbReference type="GO" id="GO:0009086">
    <property type="term" value="P:methionine biosynthetic process"/>
    <property type="evidence" value="ECO:0007669"/>
    <property type="project" value="UniProtKB-KW"/>
</dbReference>